<evidence type="ECO:0000313" key="3">
    <source>
        <dbReference type="Proteomes" id="UP001153269"/>
    </source>
</evidence>
<feature type="compositionally biased region" description="Basic and acidic residues" evidence="1">
    <location>
        <begin position="311"/>
        <end position="326"/>
    </location>
</feature>
<evidence type="ECO:0000313" key="2">
    <source>
        <dbReference type="EMBL" id="CAB1434551.1"/>
    </source>
</evidence>
<dbReference type="AlphaFoldDB" id="A0A9N7UQS4"/>
<proteinExistence type="predicted"/>
<evidence type="ECO:0000256" key="1">
    <source>
        <dbReference type="SAM" id="MobiDB-lite"/>
    </source>
</evidence>
<name>A0A9N7UQS4_PLEPL</name>
<reference evidence="2" key="1">
    <citation type="submission" date="2020-03" db="EMBL/GenBank/DDBJ databases">
        <authorList>
            <person name="Weist P."/>
        </authorList>
    </citation>
    <scope>NUCLEOTIDE SEQUENCE</scope>
</reference>
<dbReference type="Proteomes" id="UP001153269">
    <property type="component" value="Unassembled WGS sequence"/>
</dbReference>
<protein>
    <submittedName>
        <fullName evidence="2">Uncharacterized protein</fullName>
    </submittedName>
</protein>
<dbReference type="EMBL" id="CADEAL010001669">
    <property type="protein sequence ID" value="CAB1434551.1"/>
    <property type="molecule type" value="Genomic_DNA"/>
</dbReference>
<sequence>MPVIDLFCPHAVQPEDRHSEPADRPPYMICACLTMPRYHLNPNLRKRIQEPPHHFLSSSSNPPHPLISAPAESLHSLLLFLTHPLLFPHPPPLHFREFYGLRKAGEEETERSQERLLDGRTSDTQIVSGVLQCVGVLEILHTVLQVGVRTVYVILDLTGRLQVDDITTTHLLHRDRGSRTTWARCEQCPGTSYKLPLHLRPGCMDSHPSPLTCADATEFPRHRIGCEFAVWVLKQSWCQRGYGRMMKWRQGAWSRSQPWTVYHRAETQNYSKGKLELPSVWSVGGSQSTRSEPTQKDPGRSTERIKRKREGKLPGKKDGGREHRELESAGQQKLVLTFPCSWFSVDLFGLKTKQVDDDWPSTVLPLLFSSCPTSDPISSISLHRKSNVDI</sequence>
<keyword evidence="3" id="KW-1185">Reference proteome</keyword>
<feature type="region of interest" description="Disordered" evidence="1">
    <location>
        <begin position="281"/>
        <end position="326"/>
    </location>
</feature>
<organism evidence="2 3">
    <name type="scientific">Pleuronectes platessa</name>
    <name type="common">European plaice</name>
    <dbReference type="NCBI Taxonomy" id="8262"/>
    <lineage>
        <taxon>Eukaryota</taxon>
        <taxon>Metazoa</taxon>
        <taxon>Chordata</taxon>
        <taxon>Craniata</taxon>
        <taxon>Vertebrata</taxon>
        <taxon>Euteleostomi</taxon>
        <taxon>Actinopterygii</taxon>
        <taxon>Neopterygii</taxon>
        <taxon>Teleostei</taxon>
        <taxon>Neoteleostei</taxon>
        <taxon>Acanthomorphata</taxon>
        <taxon>Carangaria</taxon>
        <taxon>Pleuronectiformes</taxon>
        <taxon>Pleuronectoidei</taxon>
        <taxon>Pleuronectidae</taxon>
        <taxon>Pleuronectes</taxon>
    </lineage>
</organism>
<comment type="caution">
    <text evidence="2">The sequence shown here is derived from an EMBL/GenBank/DDBJ whole genome shotgun (WGS) entry which is preliminary data.</text>
</comment>
<accession>A0A9N7UQS4</accession>
<feature type="compositionally biased region" description="Basic and acidic residues" evidence="1">
    <location>
        <begin position="293"/>
        <end position="304"/>
    </location>
</feature>
<gene>
    <name evidence="2" type="ORF">PLEPLA_LOCUS22593</name>
</gene>